<evidence type="ECO:0000313" key="1">
    <source>
        <dbReference type="EMBL" id="MFC6080889.1"/>
    </source>
</evidence>
<gene>
    <name evidence="1" type="ORF">ACFP1K_06930</name>
</gene>
<keyword evidence="2" id="KW-1185">Reference proteome</keyword>
<dbReference type="RefSeq" id="WP_380748144.1">
    <property type="nucleotide sequence ID" value="NZ_JBHSRF010000007.1"/>
</dbReference>
<evidence type="ECO:0000313" key="2">
    <source>
        <dbReference type="Proteomes" id="UP001596137"/>
    </source>
</evidence>
<organism evidence="1 2">
    <name type="scientific">Sphaerisporangium aureirubrum</name>
    <dbReference type="NCBI Taxonomy" id="1544736"/>
    <lineage>
        <taxon>Bacteria</taxon>
        <taxon>Bacillati</taxon>
        <taxon>Actinomycetota</taxon>
        <taxon>Actinomycetes</taxon>
        <taxon>Streptosporangiales</taxon>
        <taxon>Streptosporangiaceae</taxon>
        <taxon>Sphaerisporangium</taxon>
    </lineage>
</organism>
<comment type="caution">
    <text evidence="1">The sequence shown here is derived from an EMBL/GenBank/DDBJ whole genome shotgun (WGS) entry which is preliminary data.</text>
</comment>
<reference evidence="2" key="1">
    <citation type="journal article" date="2019" name="Int. J. Syst. Evol. Microbiol.">
        <title>The Global Catalogue of Microorganisms (GCM) 10K type strain sequencing project: providing services to taxonomists for standard genome sequencing and annotation.</title>
        <authorList>
            <consortium name="The Broad Institute Genomics Platform"/>
            <consortium name="The Broad Institute Genome Sequencing Center for Infectious Disease"/>
            <person name="Wu L."/>
            <person name="Ma J."/>
        </authorList>
    </citation>
    <scope>NUCLEOTIDE SEQUENCE [LARGE SCALE GENOMIC DNA]</scope>
    <source>
        <strain evidence="2">JCM 30346</strain>
    </source>
</reference>
<dbReference type="EMBL" id="JBHSRF010000007">
    <property type="protein sequence ID" value="MFC6080889.1"/>
    <property type="molecule type" value="Genomic_DNA"/>
</dbReference>
<sequence length="143" mass="15220">MSTVDPIEGRFGQVLVSGWISETPDTGEDGAYMLLTTPDQRAHITLPLVAEVLGLKSAAGSMTMAPAADTWVSIDGTWATLHAPGGEKFARPMSEEWASLAGQHSRVVLAIGYAPARSDEGPDEYMNRVLPVGKFVVALVPVR</sequence>
<accession>A0ABW1NC10</accession>
<dbReference type="Proteomes" id="UP001596137">
    <property type="component" value="Unassembled WGS sequence"/>
</dbReference>
<protein>
    <submittedName>
        <fullName evidence="1">Uncharacterized protein</fullName>
    </submittedName>
</protein>
<name>A0ABW1NC10_9ACTN</name>
<proteinExistence type="predicted"/>